<dbReference type="eggNOG" id="ENOG5034CE7">
    <property type="taxonomic scope" value="Bacteria"/>
</dbReference>
<keyword evidence="2" id="KW-1185">Reference proteome</keyword>
<proteinExistence type="predicted"/>
<accession>E0URN0</accession>
<dbReference type="AlphaFoldDB" id="E0URN0"/>
<dbReference type="KEGG" id="sua:Saut_0925"/>
<dbReference type="RefSeq" id="WP_013326730.1">
    <property type="nucleotide sequence ID" value="NC_014506.1"/>
</dbReference>
<sequence length="137" mass="15877">MKLLLVIILFIGTILSADDLQVESAIYNKIISAVTKKEKPKVYIYKHCKSLEKYPGNIKLVSNCKDADIVIVTTLKDIPKVCYGKNMFGTKYSHLKNPNVLGAFFWQKGRPNILFYKYRLDQNHIKLDKSFNKYIEQ</sequence>
<reference evidence="2" key="1">
    <citation type="journal article" date="2010" name="Stand. Genomic Sci.">
        <title>Complete genome sequence of Sulfurimonas autotrophica type strain (OK10).</title>
        <authorList>
            <person name="Sikorski J."/>
            <person name="Munk C."/>
            <person name="Lapidus A."/>
            <person name="Djao O."/>
            <person name="Lucas S."/>
            <person name="Glavina Del Rio T."/>
            <person name="Nolan M."/>
            <person name="Tice H."/>
            <person name="Han C."/>
            <person name="Cheng J."/>
            <person name="Tapia R."/>
            <person name="Goodwin L."/>
            <person name="Pitluck S."/>
            <person name="Liolios K."/>
            <person name="Ivanova N."/>
            <person name="Mavromatis K."/>
            <person name="Mikhailova N."/>
            <person name="Pati A."/>
            <person name="Sims D."/>
            <person name="Meincke L."/>
            <person name="Brettin T."/>
            <person name="Detter J."/>
            <person name="Chen A."/>
            <person name="Palaniappan K."/>
            <person name="Land M."/>
            <person name="Hauser L."/>
            <person name="Chang Y."/>
            <person name="Jeffries C."/>
            <person name="Rohde M."/>
            <person name="Lang E."/>
            <person name="Spring S."/>
            <person name="Goker M."/>
            <person name="Woyke T."/>
            <person name="Bristow J."/>
            <person name="Eisen J."/>
            <person name="Markowitz V."/>
            <person name="Hugenholtz P."/>
            <person name="Kyrpides N."/>
            <person name="Klenk H."/>
        </authorList>
    </citation>
    <scope>NUCLEOTIDE SEQUENCE [LARGE SCALE GENOMIC DNA]</scope>
    <source>
        <strain evidence="2">ATCC BAA-671 / DSM 16294 / JCM 11897 / OK10</strain>
    </source>
</reference>
<dbReference type="HOGENOM" id="CLU_144787_0_0_7"/>
<dbReference type="Proteomes" id="UP000007803">
    <property type="component" value="Chromosome"/>
</dbReference>
<evidence type="ECO:0000313" key="1">
    <source>
        <dbReference type="EMBL" id="ADN08974.1"/>
    </source>
</evidence>
<name>E0URN0_SULAO</name>
<evidence type="ECO:0000313" key="2">
    <source>
        <dbReference type="Proteomes" id="UP000007803"/>
    </source>
</evidence>
<organism evidence="1 2">
    <name type="scientific">Sulfurimonas autotrophica (strain ATCC BAA-671 / DSM 16294 / JCM 11897 / OK10)</name>
    <dbReference type="NCBI Taxonomy" id="563040"/>
    <lineage>
        <taxon>Bacteria</taxon>
        <taxon>Pseudomonadati</taxon>
        <taxon>Campylobacterota</taxon>
        <taxon>Epsilonproteobacteria</taxon>
        <taxon>Campylobacterales</taxon>
        <taxon>Sulfurimonadaceae</taxon>
        <taxon>Sulfurimonas</taxon>
    </lineage>
</organism>
<protein>
    <submittedName>
        <fullName evidence="1">Uncharacterized protein</fullName>
    </submittedName>
</protein>
<gene>
    <name evidence="1" type="ordered locus">Saut_0925</name>
</gene>
<dbReference type="EMBL" id="CP002205">
    <property type="protein sequence ID" value="ADN08974.1"/>
    <property type="molecule type" value="Genomic_DNA"/>
</dbReference>
<dbReference type="OrthoDB" id="15556at2"/>
<dbReference type="STRING" id="563040.Saut_0925"/>